<sequence length="799" mass="85125">MADNGTVVELRVHGVSGTPPEALLGCPVEFLDQPAGDKAAGFYRRQPWIDLARDRAGDGGDGSGPAPDDRRWRRVTEAYSWGGLTSGPASRAVWVVLLPFVFVNLAHWMLPPVTRRRAADVAVALLRLIALSFTLTLMLAAAVAVMDVIVWQCVGLDYCAERWAPLTFLASLPRGVQVGLGGLVLLMLIVLLWRLGAEHIRPAGRPPSAAVLADEVPLESDTFWCPDAAVARLRACHVTAWAAGLGALTLAVPMRFGPAAPSAVLMVVNAALLTVAVVATGWNRCTARGGRGVDRLTRPLLVLRWVAVAVAALSLGWAAVAEFAAGVTYPDAPTHLPGLRGAIYALLGVQVVLFVALFAVTAWSRRGRPVLEDRSWRPTLGGYCGPVVALIGWLIGGAFSVGIGLLAAQLLGDAVVSTAAARTAVADRAAVLAGPAGFAEKAAALDAAAPLIVPPPYLWAAVAIALVIVVAVVAGLAVWWWFVPRRTRAELAAVRSEYPGEAGPDTAARARQVARARALAALSDVAVGLIAALAVLTVLVMAAMAVWYLADSGGYEALPGYAPALTRLSVFVTLALAAGLVLVAVQAYRDRQLRRLVAVLWDVITFWPRANHPLTPPCYSERTVPELRDRLAALTADPGVRVVLAAHSQGSVIAAATLLQYDEPTRDRVALLTFGSPLRRLYARNFPAYFGTGALPRLARRQPQRWINLWARSDPIGSWVCDPADRGMDEARTHVDFRLLDVTSLRPRAEGDYPPICGHSGFWTRAEYQRAITELEKTLTPSGAPTDTRAAPPPTESAE</sequence>
<name>K5BCY1_MYCHD</name>
<proteinExistence type="predicted"/>
<keyword evidence="2" id="KW-1185">Reference proteome</keyword>
<dbReference type="SUPFAM" id="SSF53474">
    <property type="entry name" value="alpha/beta-Hydrolases"/>
    <property type="match status" value="1"/>
</dbReference>
<dbReference type="Proteomes" id="UP000006265">
    <property type="component" value="Unassembled WGS sequence"/>
</dbReference>
<dbReference type="EMBL" id="AMRA01000112">
    <property type="protein sequence ID" value="EKF21857.1"/>
    <property type="molecule type" value="Genomic_DNA"/>
</dbReference>
<dbReference type="OrthoDB" id="4320047at2"/>
<dbReference type="InterPro" id="IPR029058">
    <property type="entry name" value="AB_hydrolase_fold"/>
</dbReference>
<reference evidence="1 2" key="1">
    <citation type="journal article" date="2012" name="J. Bacteriol.">
        <title>Genome sequence of Mycobacterium hassiacum DSM 44199, a rare source of heat-stable mycobacterial proteins.</title>
        <authorList>
            <person name="Tiago I."/>
            <person name="Maranha A."/>
            <person name="Mendes V."/>
            <person name="Alarico S."/>
            <person name="Moynihan P.J."/>
            <person name="Clarke A.J."/>
            <person name="Macedo-Ribeiro S."/>
            <person name="Pereira P.J."/>
            <person name="Empadinhas N."/>
        </authorList>
    </citation>
    <scope>NUCLEOTIDE SEQUENCE [LARGE SCALE GENOMIC DNA]</scope>
    <source>
        <strain evidence="2">DSM 44199 / CIP 105218 / JCM 12690 / 3849</strain>
    </source>
</reference>
<dbReference type="PATRIC" id="fig|1122247.3.peg.4003"/>
<dbReference type="eggNOG" id="COG1595">
    <property type="taxonomic scope" value="Bacteria"/>
</dbReference>
<organism evidence="1 2">
    <name type="scientific">Mycolicibacterium hassiacum (strain DSM 44199 / CIP 105218 / JCM 12690 / 3849)</name>
    <name type="common">Mycobacterium hassiacum</name>
    <dbReference type="NCBI Taxonomy" id="1122247"/>
    <lineage>
        <taxon>Bacteria</taxon>
        <taxon>Bacillati</taxon>
        <taxon>Actinomycetota</taxon>
        <taxon>Actinomycetes</taxon>
        <taxon>Mycobacteriales</taxon>
        <taxon>Mycobacteriaceae</taxon>
        <taxon>Mycolicibacterium</taxon>
    </lineage>
</organism>
<dbReference type="RefSeq" id="WP_005631148.1">
    <property type="nucleotide sequence ID" value="NZ_AMRA01000112.1"/>
</dbReference>
<dbReference type="AlphaFoldDB" id="K5BCY1"/>
<protein>
    <submittedName>
        <fullName evidence="1">Putative membrane protein</fullName>
    </submittedName>
</protein>
<dbReference type="Gene3D" id="3.40.50.1820">
    <property type="entry name" value="alpha/beta hydrolase"/>
    <property type="match status" value="1"/>
</dbReference>
<comment type="caution">
    <text evidence="1">The sequence shown here is derived from an EMBL/GenBank/DDBJ whole genome shotgun (WGS) entry which is preliminary data.</text>
</comment>
<evidence type="ECO:0000313" key="1">
    <source>
        <dbReference type="EMBL" id="EKF21857.1"/>
    </source>
</evidence>
<evidence type="ECO:0000313" key="2">
    <source>
        <dbReference type="Proteomes" id="UP000006265"/>
    </source>
</evidence>
<accession>K5BCY1</accession>
<gene>
    <name evidence="1" type="ORF">C731_4172</name>
</gene>
<dbReference type="STRING" id="1122247.GCA_000379865_01278"/>